<evidence type="ECO:0000313" key="8">
    <source>
        <dbReference type="EMBL" id="ABQ46128.1"/>
    </source>
</evidence>
<dbReference type="CDD" id="cd01164">
    <property type="entry name" value="FruK_PfkB_like"/>
    <property type="match status" value="1"/>
</dbReference>
<dbReference type="Gene3D" id="2.20.150.10">
    <property type="entry name" value="putative 5-dehydro-2- deoxygluconokinase"/>
    <property type="match status" value="1"/>
</dbReference>
<dbReference type="GO" id="GO:0005524">
    <property type="term" value="F:ATP binding"/>
    <property type="evidence" value="ECO:0007669"/>
    <property type="project" value="UniProtKB-KW"/>
</dbReference>
<dbReference type="Proteomes" id="UP000006558">
    <property type="component" value="Chromosome"/>
</dbReference>
<dbReference type="RefSeq" id="WP_011942802.1">
    <property type="nucleotide sequence ID" value="NC_009486.1"/>
</dbReference>
<dbReference type="KEGG" id="tpt:Tpet_0099"/>
<dbReference type="AlphaFoldDB" id="A5IIV5"/>
<dbReference type="STRING" id="390874.Tpet_0099"/>
<accession>A5IIV5</accession>
<dbReference type="Gene3D" id="3.40.1190.20">
    <property type="match status" value="1"/>
</dbReference>
<name>A5IIV5_THEP1</name>
<comment type="similarity">
    <text evidence="1">Belongs to the carbohydrate kinase PfkB family.</text>
</comment>
<evidence type="ECO:0000259" key="7">
    <source>
        <dbReference type="Pfam" id="PF00294"/>
    </source>
</evidence>
<keyword evidence="2 6" id="KW-0808">Transferase</keyword>
<dbReference type="InterPro" id="IPR002173">
    <property type="entry name" value="Carboh/pur_kinase_PfkB_CS"/>
</dbReference>
<dbReference type="PROSITE" id="PS00583">
    <property type="entry name" value="PFKB_KINASES_1"/>
    <property type="match status" value="1"/>
</dbReference>
<sequence>MVLTVTLNPALDREIFIEDFQVNRLYRIRDLSKTQMSPGGKGINVSIALSRLGVPSVATGFVGGYMGKILVEELRKISKLITTNFVYVEGETRENIEIIDEKNKTITAINFPGPNVTEMDVEHFLRRYKMTLSKVDCVVISGSIPPGVNEEICNELVRLARERGIFVFVEQTPRLLERIYEGPEYPNVVKPDLRGNHASFLGVELKTFDDYVKLAEKLAEKSQISVVSYEVKNDIVATREGVWLIKSKEEIDTSHLLGAGDAYVAGMVYYFIKHGANFLEMAKFGFASALAATRRKEKYMPDLEVIKKEYDHFTVERVK</sequence>
<dbReference type="InterPro" id="IPR029056">
    <property type="entry name" value="Ribokinase-like"/>
</dbReference>
<reference evidence="9" key="1">
    <citation type="submission" date="2007-05" db="EMBL/GenBank/DDBJ databases">
        <title>Complete sequence of Thermotoga petrophila RKU-1.</title>
        <authorList>
            <consortium name="US DOE Joint Genome Institute"/>
            <person name="Copeland A."/>
            <person name="Lucas S."/>
            <person name="Lapidus A."/>
            <person name="Barry K."/>
            <person name="Glavina del Rio T."/>
            <person name="Dalin E."/>
            <person name="Tice H."/>
            <person name="Pitluck S."/>
            <person name="Sims D."/>
            <person name="Brettin T."/>
            <person name="Bruce D."/>
            <person name="Detter J.C."/>
            <person name="Han C."/>
            <person name="Tapia R."/>
            <person name="Schmutz J."/>
            <person name="Larimer F."/>
            <person name="Land M."/>
            <person name="Hauser L."/>
            <person name="Kyrpides N."/>
            <person name="Mikhailova N."/>
            <person name="Nelson K."/>
            <person name="Gogarten J.P."/>
            <person name="Noll K."/>
            <person name="Richardson P."/>
        </authorList>
    </citation>
    <scope>NUCLEOTIDE SEQUENCE [LARGE SCALE GENOMIC DNA]</scope>
    <source>
        <strain evidence="9">ATCC BAA-488 / DSM 13995 / JCM 10881 / RKU-1</strain>
    </source>
</reference>
<gene>
    <name evidence="8" type="ordered locus">Tpet_0099</name>
</gene>
<dbReference type="InterPro" id="IPR017583">
    <property type="entry name" value="Tagatose/fructose_Pkinase"/>
</dbReference>
<protein>
    <submittedName>
        <fullName evidence="8">PfkB domain protein</fullName>
    </submittedName>
</protein>
<reference evidence="8 9" key="2">
    <citation type="journal article" date="2009" name="Proc. Natl. Acad. Sci. U.S.A.">
        <title>On the chimeric nature, thermophilic origin, and phylogenetic placement of the Thermotogales.</title>
        <authorList>
            <person name="Zhaxybayeva O."/>
            <person name="Swithers K.S."/>
            <person name="Lapierre P."/>
            <person name="Fournier G.P."/>
            <person name="Bickhart D.M."/>
            <person name="DeBoy R.T."/>
            <person name="Nelson K.E."/>
            <person name="Nesbo C.L."/>
            <person name="Doolittle W.F."/>
            <person name="Gogarten J.P."/>
            <person name="Noll K.M."/>
        </authorList>
    </citation>
    <scope>NUCLEOTIDE SEQUENCE [LARGE SCALE GENOMIC DNA]</scope>
    <source>
        <strain evidence="9">ATCC BAA-488 / DSM 13995 / JCM 10881 / RKU-1</strain>
    </source>
</reference>
<dbReference type="PIRSF" id="PIRSF000535">
    <property type="entry name" value="1PFK/6PFK/LacC"/>
    <property type="match status" value="1"/>
</dbReference>
<dbReference type="eggNOG" id="COG1105">
    <property type="taxonomic scope" value="Bacteria"/>
</dbReference>
<organism evidence="8 9">
    <name type="scientific">Thermotoga petrophila (strain ATCC BAA-488 / DSM 13995 / JCM 10881 / RKU-1)</name>
    <dbReference type="NCBI Taxonomy" id="390874"/>
    <lineage>
        <taxon>Bacteria</taxon>
        <taxon>Thermotogati</taxon>
        <taxon>Thermotogota</taxon>
        <taxon>Thermotogae</taxon>
        <taxon>Thermotogales</taxon>
        <taxon>Thermotogaceae</taxon>
        <taxon>Thermotoga</taxon>
    </lineage>
</organism>
<dbReference type="GO" id="GO:0005829">
    <property type="term" value="C:cytosol"/>
    <property type="evidence" value="ECO:0007669"/>
    <property type="project" value="TreeGrafter"/>
</dbReference>
<evidence type="ECO:0000256" key="2">
    <source>
        <dbReference type="ARBA" id="ARBA00022679"/>
    </source>
</evidence>
<evidence type="ECO:0000256" key="3">
    <source>
        <dbReference type="ARBA" id="ARBA00022741"/>
    </source>
</evidence>
<dbReference type="InterPro" id="IPR011611">
    <property type="entry name" value="PfkB_dom"/>
</dbReference>
<keyword evidence="4" id="KW-0418">Kinase</keyword>
<dbReference type="EMBL" id="CP000702">
    <property type="protein sequence ID" value="ABQ46128.1"/>
    <property type="molecule type" value="Genomic_DNA"/>
</dbReference>
<dbReference type="HOGENOM" id="CLU_050013_1_0_0"/>
<evidence type="ECO:0000256" key="6">
    <source>
        <dbReference type="PIRNR" id="PIRNR000535"/>
    </source>
</evidence>
<evidence type="ECO:0000256" key="4">
    <source>
        <dbReference type="ARBA" id="ARBA00022777"/>
    </source>
</evidence>
<evidence type="ECO:0000256" key="5">
    <source>
        <dbReference type="ARBA" id="ARBA00022840"/>
    </source>
</evidence>
<feature type="domain" description="Carbohydrate kinase PfkB" evidence="7">
    <location>
        <begin position="32"/>
        <end position="296"/>
    </location>
</feature>
<evidence type="ECO:0000313" key="9">
    <source>
        <dbReference type="Proteomes" id="UP000006558"/>
    </source>
</evidence>
<evidence type="ECO:0000256" key="1">
    <source>
        <dbReference type="ARBA" id="ARBA00010688"/>
    </source>
</evidence>
<keyword evidence="3" id="KW-0547">Nucleotide-binding</keyword>
<keyword evidence="5" id="KW-0067">ATP-binding</keyword>
<dbReference type="InterPro" id="IPR023314">
    <property type="entry name" value="Myo_inos_IolC-like_sf"/>
</dbReference>
<dbReference type="PANTHER" id="PTHR46566:SF1">
    <property type="entry name" value="1-PHOSPHOFRUCTOKINASE"/>
    <property type="match status" value="1"/>
</dbReference>
<dbReference type="PANTHER" id="PTHR46566">
    <property type="entry name" value="1-PHOSPHOFRUCTOKINASE-RELATED"/>
    <property type="match status" value="1"/>
</dbReference>
<proteinExistence type="inferred from homology"/>
<dbReference type="SUPFAM" id="SSF53613">
    <property type="entry name" value="Ribokinase-like"/>
    <property type="match status" value="1"/>
</dbReference>
<dbReference type="Pfam" id="PF00294">
    <property type="entry name" value="PfkB"/>
    <property type="match status" value="1"/>
</dbReference>
<dbReference type="GO" id="GO:0008443">
    <property type="term" value="F:phosphofructokinase activity"/>
    <property type="evidence" value="ECO:0007669"/>
    <property type="project" value="TreeGrafter"/>
</dbReference>